<dbReference type="AlphaFoldDB" id="A0A1J3HYN2"/>
<dbReference type="EMBL" id="GEVL01005337">
    <property type="protein sequence ID" value="JAU72004.1"/>
    <property type="molecule type" value="Transcribed_RNA"/>
</dbReference>
<proteinExistence type="predicted"/>
<feature type="region of interest" description="Disordered" evidence="1">
    <location>
        <begin position="27"/>
        <end position="75"/>
    </location>
</feature>
<evidence type="ECO:0000256" key="1">
    <source>
        <dbReference type="SAM" id="MobiDB-lite"/>
    </source>
</evidence>
<reference evidence="2" key="1">
    <citation type="submission" date="2016-07" db="EMBL/GenBank/DDBJ databases">
        <title>De novo transcriptome assembly of four accessions of the metal hyperaccumulator plant Noccaea caerulescens.</title>
        <authorList>
            <person name="Blande D."/>
            <person name="Halimaa P."/>
            <person name="Tervahauta A.I."/>
            <person name="Aarts M.G."/>
            <person name="Karenlampi S.O."/>
        </authorList>
    </citation>
    <scope>NUCLEOTIDE SEQUENCE</scope>
</reference>
<gene>
    <name evidence="2" type="ORF">LE_TR5419_c4_g1_i1_g.19712</name>
</gene>
<organism evidence="2">
    <name type="scientific">Noccaea caerulescens</name>
    <name type="common">Alpine penny-cress</name>
    <name type="synonym">Thlaspi caerulescens</name>
    <dbReference type="NCBI Taxonomy" id="107243"/>
    <lineage>
        <taxon>Eukaryota</taxon>
        <taxon>Viridiplantae</taxon>
        <taxon>Streptophyta</taxon>
        <taxon>Embryophyta</taxon>
        <taxon>Tracheophyta</taxon>
        <taxon>Spermatophyta</taxon>
        <taxon>Magnoliopsida</taxon>
        <taxon>eudicotyledons</taxon>
        <taxon>Gunneridae</taxon>
        <taxon>Pentapetalae</taxon>
        <taxon>rosids</taxon>
        <taxon>malvids</taxon>
        <taxon>Brassicales</taxon>
        <taxon>Brassicaceae</taxon>
        <taxon>Coluteocarpeae</taxon>
        <taxon>Noccaea</taxon>
    </lineage>
</organism>
<evidence type="ECO:0000313" key="2">
    <source>
        <dbReference type="EMBL" id="JAU72004.1"/>
    </source>
</evidence>
<feature type="compositionally biased region" description="Basic and acidic residues" evidence="1">
    <location>
        <begin position="51"/>
        <end position="73"/>
    </location>
</feature>
<protein>
    <submittedName>
        <fullName evidence="2">Uncharacterized protein</fullName>
    </submittedName>
</protein>
<sequence>MQNHRCEKREERCIAFQISVREILKRRRSPRLAHSVDGIDGDRSTATNQQEFEKPSEDRWREKERERETEDNCWRTIGKRPNRGFRLAKEKERDRDRETEK</sequence>
<accession>A0A1J3HYN2</accession>
<name>A0A1J3HYN2_NOCCA</name>